<keyword evidence="9" id="KW-1185">Reference proteome</keyword>
<feature type="compositionally biased region" description="Basic and acidic residues" evidence="3">
    <location>
        <begin position="33"/>
        <end position="50"/>
    </location>
</feature>
<dbReference type="PROSITE" id="PS51391">
    <property type="entry name" value="CID"/>
    <property type="match status" value="1"/>
</dbReference>
<dbReference type="Pfam" id="PF04818">
    <property type="entry name" value="CID"/>
    <property type="match status" value="1"/>
</dbReference>
<evidence type="ECO:0000313" key="9">
    <source>
        <dbReference type="Proteomes" id="UP000039324"/>
    </source>
</evidence>
<dbReference type="PANTHER" id="PTHR23140:SF0">
    <property type="entry name" value="U2 SNRNP-ASSOCIATED SURP MOTIF-CONTAINING PROTEIN"/>
    <property type="match status" value="1"/>
</dbReference>
<dbReference type="Gene3D" id="3.30.70.330">
    <property type="match status" value="1"/>
</dbReference>
<dbReference type="STRING" id="37360.A0A0G4IRQ5"/>
<evidence type="ECO:0000313" key="10">
    <source>
        <dbReference type="Proteomes" id="UP000290189"/>
    </source>
</evidence>
<dbReference type="InterPro" id="IPR051485">
    <property type="entry name" value="SR-CTD_assoc_factor"/>
</dbReference>
<feature type="domain" description="CID" evidence="6">
    <location>
        <begin position="387"/>
        <end position="535"/>
    </location>
</feature>
<dbReference type="PROSITE" id="PS50128">
    <property type="entry name" value="SURP"/>
    <property type="match status" value="1"/>
</dbReference>
<evidence type="ECO:0000259" key="6">
    <source>
        <dbReference type="PROSITE" id="PS51391"/>
    </source>
</evidence>
<dbReference type="Pfam" id="PF01805">
    <property type="entry name" value="Surp"/>
    <property type="match status" value="1"/>
</dbReference>
<feature type="domain" description="RRM" evidence="4">
    <location>
        <begin position="157"/>
        <end position="240"/>
    </location>
</feature>
<dbReference type="InterPro" id="IPR008942">
    <property type="entry name" value="ENTH_VHS"/>
</dbReference>
<dbReference type="InterPro" id="IPR006569">
    <property type="entry name" value="CID_dom"/>
</dbReference>
<dbReference type="SUPFAM" id="SSF48464">
    <property type="entry name" value="ENTH/VHS domain"/>
    <property type="match status" value="1"/>
</dbReference>
<keyword evidence="1 2" id="KW-0694">RNA-binding</keyword>
<feature type="region of interest" description="Disordered" evidence="3">
    <location>
        <begin position="365"/>
        <end position="392"/>
    </location>
</feature>
<reference evidence="7 9" key="1">
    <citation type="submission" date="2015-02" db="EMBL/GenBank/DDBJ databases">
        <authorList>
            <person name="Chooi Y.-H."/>
        </authorList>
    </citation>
    <scope>NUCLEOTIDE SEQUENCE [LARGE SCALE GENOMIC DNA]</scope>
    <source>
        <strain evidence="7">E3</strain>
    </source>
</reference>
<dbReference type="InterPro" id="IPR000061">
    <property type="entry name" value="Surp"/>
</dbReference>
<feature type="compositionally biased region" description="Low complexity" evidence="3">
    <location>
        <begin position="61"/>
        <end position="73"/>
    </location>
</feature>
<evidence type="ECO:0000256" key="2">
    <source>
        <dbReference type="PROSITE-ProRule" id="PRU00176"/>
    </source>
</evidence>
<dbReference type="OMA" id="MIFCTRH"/>
<evidence type="ECO:0000259" key="5">
    <source>
        <dbReference type="PROSITE" id="PS50128"/>
    </source>
</evidence>
<evidence type="ECO:0000259" key="4">
    <source>
        <dbReference type="PROSITE" id="PS50102"/>
    </source>
</evidence>
<dbReference type="SMART" id="SM00648">
    <property type="entry name" value="SWAP"/>
    <property type="match status" value="1"/>
</dbReference>
<proteinExistence type="predicted"/>
<dbReference type="EMBL" id="OVEO01000009">
    <property type="protein sequence ID" value="SPQ98164.1"/>
    <property type="molecule type" value="Genomic_DNA"/>
</dbReference>
<keyword evidence="8" id="KW-0496">Mitochondrion</keyword>
<dbReference type="SMART" id="SM00360">
    <property type="entry name" value="RRM"/>
    <property type="match status" value="1"/>
</dbReference>
<dbReference type="Pfam" id="PF00076">
    <property type="entry name" value="RRM_1"/>
    <property type="match status" value="1"/>
</dbReference>
<dbReference type="Gene3D" id="1.10.10.790">
    <property type="entry name" value="Surp module"/>
    <property type="match status" value="1"/>
</dbReference>
<dbReference type="Proteomes" id="UP000039324">
    <property type="component" value="Unassembled WGS sequence"/>
</dbReference>
<dbReference type="AlphaFoldDB" id="A0A0G4IRQ5"/>
<dbReference type="SUPFAM" id="SSF54928">
    <property type="entry name" value="RNA-binding domain, RBD"/>
    <property type="match status" value="1"/>
</dbReference>
<organism evidence="7 9">
    <name type="scientific">Plasmodiophora brassicae</name>
    <name type="common">Clubroot disease agent</name>
    <dbReference type="NCBI Taxonomy" id="37360"/>
    <lineage>
        <taxon>Eukaryota</taxon>
        <taxon>Sar</taxon>
        <taxon>Rhizaria</taxon>
        <taxon>Endomyxa</taxon>
        <taxon>Phytomyxea</taxon>
        <taxon>Plasmodiophorida</taxon>
        <taxon>Plasmodiophoridae</taxon>
        <taxon>Plasmodiophora</taxon>
    </lineage>
</organism>
<dbReference type="Gene3D" id="1.25.40.90">
    <property type="match status" value="1"/>
</dbReference>
<dbReference type="InterPro" id="IPR012677">
    <property type="entry name" value="Nucleotide-bd_a/b_plait_sf"/>
</dbReference>
<dbReference type="GO" id="GO:0006396">
    <property type="term" value="P:RNA processing"/>
    <property type="evidence" value="ECO:0007669"/>
    <property type="project" value="InterPro"/>
</dbReference>
<feature type="region of interest" description="Disordered" evidence="3">
    <location>
        <begin position="1"/>
        <end position="114"/>
    </location>
</feature>
<dbReference type="GO" id="GO:0005634">
    <property type="term" value="C:nucleus"/>
    <property type="evidence" value="ECO:0007669"/>
    <property type="project" value="TreeGrafter"/>
</dbReference>
<dbReference type="PANTHER" id="PTHR23140">
    <property type="entry name" value="RNA PROCESSING PROTEIN LD23810P"/>
    <property type="match status" value="1"/>
</dbReference>
<dbReference type="SMART" id="SM00582">
    <property type="entry name" value="RPR"/>
    <property type="match status" value="1"/>
</dbReference>
<accession>A0A0G4IRQ5</accession>
<sequence length="568" mass="63857">MEPKQQVVMAKSKSSSQRPRPNVFEMRSLVRNPFEEEKRRLEEKKKREEAEQAAVYESFVSSFEGGPDSSSSGRSFVRAGEATRRRTGLDGPADQPAQIPPVEAGPLRKQKKTKNIDLFLEELKKEAEQDRRERPSRPPVQSTPRGSHADDGDVQSTNLYVGNLAPSVNETMLLLEFGKYGPIGSVKVMWPRSSEEAARSTSSKCGFVSFMRREDAADALRELQGYVLEGQPLRMNWGKAVPQPAEALPMPPMSTINHAADIAAPNLDLTFTVSKDHCKINVVIPVDRDERARLDLAAQYTAKHGVVFERALMEEKPEWRFLFDRSSTGHVYYRWKVYSLSQGDTMDVWRTAPFAMTCHGPLWVPPPLGQPDESAPSSDGAKSKSSLSRSNQEKLHDLLSSLSTDRYRIAMAMAFALDHADHSADVAAEIEARLMRGDEKEPIPHAIALLYLVSDVLHNSSSATVRNAWNYRTQFQNRLDAMFDRLHEVYAAIDGRLSAEHMKERVVRVLRVWHSWSLYPSEFIEQLEEKFVGKAPPTPLQEEVDIDGEALGLDSDDEDIDGEPLDLI</sequence>
<evidence type="ECO:0000313" key="8">
    <source>
        <dbReference type="EMBL" id="SPQ98164.1"/>
    </source>
</evidence>
<dbReference type="Proteomes" id="UP000290189">
    <property type="component" value="Unassembled WGS sequence"/>
</dbReference>
<reference evidence="8 10" key="2">
    <citation type="submission" date="2018-03" db="EMBL/GenBank/DDBJ databases">
        <authorList>
            <person name="Fogelqvist J."/>
        </authorList>
    </citation>
    <scope>NUCLEOTIDE SEQUENCE [LARGE SCALE GENOMIC DNA]</scope>
</reference>
<dbReference type="InterPro" id="IPR035979">
    <property type="entry name" value="RBD_domain_sf"/>
</dbReference>
<dbReference type="PROSITE" id="PS50102">
    <property type="entry name" value="RRM"/>
    <property type="match status" value="1"/>
</dbReference>
<feature type="compositionally biased region" description="Low complexity" evidence="3">
    <location>
        <begin position="374"/>
        <end position="390"/>
    </location>
</feature>
<name>A0A0G4IRQ5_PLABS</name>
<gene>
    <name evidence="7" type="ORF">PBRA_006064</name>
    <name evidence="8" type="ORF">PLBR_LOCUS5379</name>
</gene>
<dbReference type="InterPro" id="IPR000504">
    <property type="entry name" value="RRM_dom"/>
</dbReference>
<feature type="compositionally biased region" description="Basic and acidic residues" evidence="3">
    <location>
        <begin position="126"/>
        <end position="136"/>
    </location>
</feature>
<dbReference type="GO" id="GO:0003723">
    <property type="term" value="F:RNA binding"/>
    <property type="evidence" value="ECO:0007669"/>
    <property type="project" value="UniProtKB-UniRule"/>
</dbReference>
<dbReference type="EMBL" id="CDSF01000081">
    <property type="protein sequence ID" value="CEO97950.1"/>
    <property type="molecule type" value="Genomic_DNA"/>
</dbReference>
<evidence type="ECO:0008006" key="11">
    <source>
        <dbReference type="Google" id="ProtNLM"/>
    </source>
</evidence>
<protein>
    <recommendedName>
        <fullName evidence="11">CID domain-containing protein</fullName>
    </recommendedName>
</protein>
<evidence type="ECO:0000256" key="3">
    <source>
        <dbReference type="SAM" id="MobiDB-lite"/>
    </source>
</evidence>
<feature type="region of interest" description="Disordered" evidence="3">
    <location>
        <begin position="126"/>
        <end position="157"/>
    </location>
</feature>
<dbReference type="OrthoDB" id="377209at2759"/>
<dbReference type="InterPro" id="IPR035967">
    <property type="entry name" value="SWAP/Surp_sf"/>
</dbReference>
<evidence type="ECO:0000256" key="1">
    <source>
        <dbReference type="ARBA" id="ARBA00022884"/>
    </source>
</evidence>
<geneLocation type="mitochondrion" evidence="8"/>
<dbReference type="SUPFAM" id="SSF109905">
    <property type="entry name" value="Surp module (SWAP domain)"/>
    <property type="match status" value="1"/>
</dbReference>
<evidence type="ECO:0000313" key="7">
    <source>
        <dbReference type="EMBL" id="CEO97950.1"/>
    </source>
</evidence>
<feature type="domain" description="SURP motif" evidence="5">
    <location>
        <begin position="293"/>
        <end position="333"/>
    </location>
</feature>